<dbReference type="OrthoDB" id="298268at2759"/>
<protein>
    <submittedName>
        <fullName evidence="2">Uncharacterized protein</fullName>
    </submittedName>
</protein>
<reference evidence="2" key="1">
    <citation type="submission" date="2021-01" db="EMBL/GenBank/DDBJ databases">
        <authorList>
            <consortium name="Genoscope - CEA"/>
            <person name="William W."/>
        </authorList>
    </citation>
    <scope>NUCLEOTIDE SEQUENCE</scope>
</reference>
<feature type="coiled-coil region" evidence="1">
    <location>
        <begin position="250"/>
        <end position="280"/>
    </location>
</feature>
<gene>
    <name evidence="2" type="ORF">PSON_ATCC_30995.1.T0030439</name>
</gene>
<organism evidence="2 3">
    <name type="scientific">Paramecium sonneborni</name>
    <dbReference type="NCBI Taxonomy" id="65129"/>
    <lineage>
        <taxon>Eukaryota</taxon>
        <taxon>Sar</taxon>
        <taxon>Alveolata</taxon>
        <taxon>Ciliophora</taxon>
        <taxon>Intramacronucleata</taxon>
        <taxon>Oligohymenophorea</taxon>
        <taxon>Peniculida</taxon>
        <taxon>Parameciidae</taxon>
        <taxon>Paramecium</taxon>
    </lineage>
</organism>
<dbReference type="Proteomes" id="UP000692954">
    <property type="component" value="Unassembled WGS sequence"/>
</dbReference>
<sequence>MASIYEKLRPVVFQQQPTAQQRSASQSMLGVNCSKQFNTSCEIQNYFMQSKKNITQQHQTTREKENTFETISTVKKDEITFLKQRIAQLEKMNSHQINENNKLSETIQKYMEKEKLSNKSQLQEIQYKVQIQELEKKIAFLQNENKVLQQNQEQYDQIELDKYKTKCYLLQNKVKQFQEEKRITDLQKKGKKLYLENQQLKNQIEYLQSENSTLQQQLLSNNTENPKLNQKDHKLQLELESQIKYMTQIIDLDQIKMKNLEEKVELLTQENRRLQEIKKQKMI</sequence>
<evidence type="ECO:0000313" key="3">
    <source>
        <dbReference type="Proteomes" id="UP000692954"/>
    </source>
</evidence>
<proteinExistence type="predicted"/>
<dbReference type="AlphaFoldDB" id="A0A8S1KD39"/>
<keyword evidence="1" id="KW-0175">Coiled coil</keyword>
<keyword evidence="3" id="KW-1185">Reference proteome</keyword>
<dbReference type="EMBL" id="CAJJDN010000003">
    <property type="protein sequence ID" value="CAD8048836.1"/>
    <property type="molecule type" value="Genomic_DNA"/>
</dbReference>
<evidence type="ECO:0000313" key="2">
    <source>
        <dbReference type="EMBL" id="CAD8048836.1"/>
    </source>
</evidence>
<evidence type="ECO:0000256" key="1">
    <source>
        <dbReference type="SAM" id="Coils"/>
    </source>
</evidence>
<name>A0A8S1KD39_9CILI</name>
<feature type="coiled-coil region" evidence="1">
    <location>
        <begin position="79"/>
        <end position="217"/>
    </location>
</feature>
<accession>A0A8S1KD39</accession>
<comment type="caution">
    <text evidence="2">The sequence shown here is derived from an EMBL/GenBank/DDBJ whole genome shotgun (WGS) entry which is preliminary data.</text>
</comment>